<name>A0A512MAV6_9BACT</name>
<protein>
    <recommendedName>
        <fullName evidence="2">Glycosyltransferase 2-like domain-containing protein</fullName>
    </recommendedName>
</protein>
<comment type="caution">
    <text evidence="3">The sequence shown here is derived from an EMBL/GenBank/DDBJ whole genome shotgun (WGS) entry which is preliminary data.</text>
</comment>
<dbReference type="SUPFAM" id="SSF51445">
    <property type="entry name" value="(Trans)glycosidases"/>
    <property type="match status" value="1"/>
</dbReference>
<feature type="transmembrane region" description="Helical" evidence="1">
    <location>
        <begin position="817"/>
        <end position="836"/>
    </location>
</feature>
<proteinExistence type="predicted"/>
<keyword evidence="4" id="KW-1185">Reference proteome</keyword>
<reference evidence="3 4" key="1">
    <citation type="submission" date="2019-07" db="EMBL/GenBank/DDBJ databases">
        <title>Whole genome shotgun sequence of Brevifollis gellanilyticus NBRC 108608.</title>
        <authorList>
            <person name="Hosoyama A."/>
            <person name="Uohara A."/>
            <person name="Ohji S."/>
            <person name="Ichikawa N."/>
        </authorList>
    </citation>
    <scope>NUCLEOTIDE SEQUENCE [LARGE SCALE GENOMIC DNA]</scope>
    <source>
        <strain evidence="3 4">NBRC 108608</strain>
    </source>
</reference>
<keyword evidence="1" id="KW-0812">Transmembrane</keyword>
<sequence length="864" mass="96719">MSSVSVSTAPSPALAGQAGALVTAGKFFRLGAEGEKVFLRGVSYGPFRPNSRGEEFPEDARIATDLAQIRQMGFDTVRIYTPPSEVILTEALKLGLRLIVGIAWTDHVDFLRSKSQQETILEDVRFVATRLRDHPAVAAFLVGNEIEKTLVRWMGPSKVQHFLEKLIDAGRECAPNQLFSYATYPSTEYLIPRNADFLAMNVYLEDRENFARYLQRLHHLAGNKPLVITEFGLDTATHGAAAQAETFAWFEEECRCAAVAGTVWFSYTDEWFRGGQDVTEWRFGIVDAGRQSRLQVSSSRFAVHGSRLEDSQPGTENREQRTENRELISVIVCTYNGGATLRACLESLQRLRHPNYEVLVIDDGSTEDIDSIVRPFVAVRYVHQDHAGLSVARNRGMKAARGSILAYTDDDCIMDEDWLGYIAAGFDDPKWVACGGPNIPPAPRNNVEAVVAAAPGAPAHVMLNDSEAEHLPGCNLAIRKSALEAIHGFREHYRTAGDDVDVCWRLREAGGHLRFIPGAMVWHHRRRTLKAYFGQQRGYGHAEALLMKDHPEKFGLRGGARWRGSIYGDSTPAEDLAEGSIFHGPLGNGLFQGIYQHSRRCSLDWFSGVLWIPLVVVTALAGWWFLANFLLALTFAATLCYRFSLPRPPHPLSWRDDLTLLALCWRQPVTREWARLRGMMKLGAFPSCHPTFKEVFEPSLTGMISIPLTGCSFWSDEGVGREELLKAAEPILHQNPSQDGWQRLDLENRKSRHLTLGLLTVTEYHGGNRRLTRASYHVRTPLWLAVSLPLVVMLLIASLLMLVTMTLPHSLDWLIDLVWRLGYPLILLWLFFHVLLRIRRGILAAAEKCGLKPCIHEGGAPLQS</sequence>
<dbReference type="OrthoDB" id="396512at2"/>
<dbReference type="InterPro" id="IPR050834">
    <property type="entry name" value="Glycosyltransf_2"/>
</dbReference>
<evidence type="ECO:0000313" key="4">
    <source>
        <dbReference type="Proteomes" id="UP000321577"/>
    </source>
</evidence>
<dbReference type="InterPro" id="IPR029044">
    <property type="entry name" value="Nucleotide-diphossugar_trans"/>
</dbReference>
<dbReference type="Pfam" id="PF00535">
    <property type="entry name" value="Glycos_transf_2"/>
    <property type="match status" value="1"/>
</dbReference>
<dbReference type="Proteomes" id="UP000321577">
    <property type="component" value="Unassembled WGS sequence"/>
</dbReference>
<organism evidence="3 4">
    <name type="scientific">Brevifollis gellanilyticus</name>
    <dbReference type="NCBI Taxonomy" id="748831"/>
    <lineage>
        <taxon>Bacteria</taxon>
        <taxon>Pseudomonadati</taxon>
        <taxon>Verrucomicrobiota</taxon>
        <taxon>Verrucomicrobiia</taxon>
        <taxon>Verrucomicrobiales</taxon>
        <taxon>Verrucomicrobiaceae</taxon>
    </lineage>
</organism>
<dbReference type="Gene3D" id="3.20.20.80">
    <property type="entry name" value="Glycosidases"/>
    <property type="match status" value="1"/>
</dbReference>
<feature type="transmembrane region" description="Helical" evidence="1">
    <location>
        <begin position="608"/>
        <end position="641"/>
    </location>
</feature>
<dbReference type="RefSeq" id="WP_146851427.1">
    <property type="nucleotide sequence ID" value="NZ_BKAG01000022.1"/>
</dbReference>
<evidence type="ECO:0000256" key="1">
    <source>
        <dbReference type="SAM" id="Phobius"/>
    </source>
</evidence>
<dbReference type="EMBL" id="BKAG01000022">
    <property type="protein sequence ID" value="GEP43864.1"/>
    <property type="molecule type" value="Genomic_DNA"/>
</dbReference>
<feature type="transmembrane region" description="Helical" evidence="1">
    <location>
        <begin position="782"/>
        <end position="805"/>
    </location>
</feature>
<evidence type="ECO:0000313" key="3">
    <source>
        <dbReference type="EMBL" id="GEP43864.1"/>
    </source>
</evidence>
<dbReference type="Gene3D" id="3.90.550.10">
    <property type="entry name" value="Spore Coat Polysaccharide Biosynthesis Protein SpsA, Chain A"/>
    <property type="match status" value="1"/>
</dbReference>
<dbReference type="PANTHER" id="PTHR43685:SF2">
    <property type="entry name" value="GLYCOSYLTRANSFERASE 2-LIKE DOMAIN-CONTAINING PROTEIN"/>
    <property type="match status" value="1"/>
</dbReference>
<dbReference type="InterPro" id="IPR001173">
    <property type="entry name" value="Glyco_trans_2-like"/>
</dbReference>
<gene>
    <name evidence="3" type="ORF">BGE01nite_31550</name>
</gene>
<keyword evidence="1" id="KW-0472">Membrane</keyword>
<dbReference type="SUPFAM" id="SSF53448">
    <property type="entry name" value="Nucleotide-diphospho-sugar transferases"/>
    <property type="match status" value="1"/>
</dbReference>
<evidence type="ECO:0000259" key="2">
    <source>
        <dbReference type="Pfam" id="PF00535"/>
    </source>
</evidence>
<dbReference type="AlphaFoldDB" id="A0A512MAV6"/>
<accession>A0A512MAV6</accession>
<dbReference type="PANTHER" id="PTHR43685">
    <property type="entry name" value="GLYCOSYLTRANSFERASE"/>
    <property type="match status" value="1"/>
</dbReference>
<feature type="domain" description="Glycosyltransferase 2-like" evidence="2">
    <location>
        <begin position="329"/>
        <end position="484"/>
    </location>
</feature>
<dbReference type="InterPro" id="IPR017853">
    <property type="entry name" value="GH"/>
</dbReference>
<keyword evidence="1" id="KW-1133">Transmembrane helix</keyword>